<dbReference type="InterPro" id="IPR036679">
    <property type="entry name" value="FlgN-like_sf"/>
</dbReference>
<proteinExistence type="predicted"/>
<evidence type="ECO:0000256" key="1">
    <source>
        <dbReference type="SAM" id="MobiDB-lite"/>
    </source>
</evidence>
<protein>
    <recommendedName>
        <fullName evidence="4">Flagellar basal-body protein FlbY</fullName>
    </recommendedName>
</protein>
<dbReference type="EMBL" id="WIVE01000001">
    <property type="protein sequence ID" value="MQX35000.1"/>
    <property type="molecule type" value="Genomic_DNA"/>
</dbReference>
<evidence type="ECO:0008006" key="4">
    <source>
        <dbReference type="Google" id="ProtNLM"/>
    </source>
</evidence>
<feature type="compositionally biased region" description="Low complexity" evidence="1">
    <location>
        <begin position="30"/>
        <end position="43"/>
    </location>
</feature>
<dbReference type="RefSeq" id="WP_153340030.1">
    <property type="nucleotide sequence ID" value="NZ_WIVE01000001.1"/>
</dbReference>
<evidence type="ECO:0000313" key="2">
    <source>
        <dbReference type="EMBL" id="MQX35000.1"/>
    </source>
</evidence>
<feature type="compositionally biased region" description="Low complexity" evidence="1">
    <location>
        <begin position="84"/>
        <end position="122"/>
    </location>
</feature>
<gene>
    <name evidence="2" type="ORF">GHC57_00555</name>
</gene>
<dbReference type="SUPFAM" id="SSF140566">
    <property type="entry name" value="FlgN-like"/>
    <property type="match status" value="1"/>
</dbReference>
<name>A0A7X1ZAK7_9PROT</name>
<sequence length="292" mass="29865">MSADTTPKRTGLKPPPALGSRPASAPDRAGPPASGSGTPGATAESGPPRLSIGTAPRGGASAVPPPPGSGKASAPGTPAGGPTTGPSVRAVPGPATPVASAPGAVAAGPRRAPARRAAPQAATSGRRDGALAPGHTVKTLRRPTGTVRSNAVVADVMRASVALVDLLEEENEALRRHDLDTVKALADRKQKATRYYRERMLKIQKDPGEVTGLPEDEREVVRAMAQYLDAHLAENGRLLKSAKAAGERVMGLFVDAMKRVNAERAAGYAADGRISDSAHNPAGMSLSYNKNL</sequence>
<organism evidence="2 3">
    <name type="scientific">Roseospira navarrensis</name>
    <dbReference type="NCBI Taxonomy" id="140058"/>
    <lineage>
        <taxon>Bacteria</taxon>
        <taxon>Pseudomonadati</taxon>
        <taxon>Pseudomonadota</taxon>
        <taxon>Alphaproteobacteria</taxon>
        <taxon>Rhodospirillales</taxon>
        <taxon>Rhodospirillaceae</taxon>
        <taxon>Roseospira</taxon>
    </lineage>
</organism>
<evidence type="ECO:0000313" key="3">
    <source>
        <dbReference type="Proteomes" id="UP000434582"/>
    </source>
</evidence>
<reference evidence="2 3" key="1">
    <citation type="submission" date="2019-10" db="EMBL/GenBank/DDBJ databases">
        <title>Draft whole-genome sequence of the purple nonsulfur photosynthetic bacterium Roseospira navarrensis DSM 15114.</title>
        <authorList>
            <person name="Kyndt J.A."/>
            <person name="Meyer T.E."/>
        </authorList>
    </citation>
    <scope>NUCLEOTIDE SEQUENCE [LARGE SCALE GENOMIC DNA]</scope>
    <source>
        <strain evidence="2 3">DSM 15114</strain>
    </source>
</reference>
<dbReference type="AlphaFoldDB" id="A0A7X1ZAK7"/>
<dbReference type="GO" id="GO:0044780">
    <property type="term" value="P:bacterial-type flagellum assembly"/>
    <property type="evidence" value="ECO:0007669"/>
    <property type="project" value="InterPro"/>
</dbReference>
<keyword evidence="3" id="KW-1185">Reference proteome</keyword>
<comment type="caution">
    <text evidence="2">The sequence shown here is derived from an EMBL/GenBank/DDBJ whole genome shotgun (WGS) entry which is preliminary data.</text>
</comment>
<dbReference type="Proteomes" id="UP000434582">
    <property type="component" value="Unassembled WGS sequence"/>
</dbReference>
<feature type="region of interest" description="Disordered" evidence="1">
    <location>
        <begin position="1"/>
        <end position="143"/>
    </location>
</feature>
<accession>A0A7X1ZAK7</accession>
<dbReference type="OrthoDB" id="7360174at2"/>